<dbReference type="Proteomes" id="UP000663854">
    <property type="component" value="Unassembled WGS sequence"/>
</dbReference>
<comment type="similarity">
    <text evidence="2">Belongs to the adaptor complexes large subunit family.</text>
</comment>
<name>A0A815D6X1_9BILA</name>
<keyword evidence="6 7" id="KW-0472">Membrane</keyword>
<dbReference type="PANTHER" id="PTHR22781">
    <property type="entry name" value="DELTA ADAPTIN-RELATED"/>
    <property type="match status" value="1"/>
</dbReference>
<gene>
    <name evidence="9" type="ORF">JXQ802_LOCUS44782</name>
    <name evidence="8" type="ORF">PYM288_LOCUS29320</name>
</gene>
<dbReference type="GO" id="GO:0006623">
    <property type="term" value="P:protein targeting to vacuole"/>
    <property type="evidence" value="ECO:0007669"/>
    <property type="project" value="TreeGrafter"/>
</dbReference>
<dbReference type="GO" id="GO:0010008">
    <property type="term" value="C:endosome membrane"/>
    <property type="evidence" value="ECO:0007669"/>
    <property type="project" value="TreeGrafter"/>
</dbReference>
<reference evidence="8" key="1">
    <citation type="submission" date="2021-02" db="EMBL/GenBank/DDBJ databases">
        <authorList>
            <person name="Nowell W R."/>
        </authorList>
    </citation>
    <scope>NUCLEOTIDE SEQUENCE</scope>
</reference>
<dbReference type="InterPro" id="IPR017105">
    <property type="entry name" value="AP3_complex_dsu"/>
</dbReference>
<dbReference type="GO" id="GO:0043195">
    <property type="term" value="C:terminal bouton"/>
    <property type="evidence" value="ECO:0007669"/>
    <property type="project" value="TreeGrafter"/>
</dbReference>
<comment type="caution">
    <text evidence="8">The sequence shown here is derived from an EMBL/GenBank/DDBJ whole genome shotgun (WGS) entry which is preliminary data.</text>
</comment>
<dbReference type="GO" id="GO:0098943">
    <property type="term" value="P:neurotransmitter receptor transport, postsynaptic endosome to lysosome"/>
    <property type="evidence" value="ECO:0007669"/>
    <property type="project" value="TreeGrafter"/>
</dbReference>
<evidence type="ECO:0000256" key="2">
    <source>
        <dbReference type="ARBA" id="ARBA00006613"/>
    </source>
</evidence>
<keyword evidence="7" id="KW-1133">Transmembrane helix</keyword>
<evidence type="ECO:0000256" key="3">
    <source>
        <dbReference type="ARBA" id="ARBA00022448"/>
    </source>
</evidence>
<dbReference type="GO" id="GO:0098830">
    <property type="term" value="C:presynaptic endosome"/>
    <property type="evidence" value="ECO:0007669"/>
    <property type="project" value="TreeGrafter"/>
</dbReference>
<evidence type="ECO:0000313" key="8">
    <source>
        <dbReference type="EMBL" id="CAF1289594.1"/>
    </source>
</evidence>
<dbReference type="GO" id="GO:0006896">
    <property type="term" value="P:Golgi to vacuole transport"/>
    <property type="evidence" value="ECO:0007669"/>
    <property type="project" value="TreeGrafter"/>
</dbReference>
<evidence type="ECO:0000256" key="4">
    <source>
        <dbReference type="ARBA" id="ARBA00022737"/>
    </source>
</evidence>
<dbReference type="EMBL" id="CAJNOL010003530">
    <property type="protein sequence ID" value="CAF1566141.1"/>
    <property type="molecule type" value="Genomic_DNA"/>
</dbReference>
<dbReference type="GO" id="GO:0030123">
    <property type="term" value="C:AP-3 adaptor complex"/>
    <property type="evidence" value="ECO:0007669"/>
    <property type="project" value="InterPro"/>
</dbReference>
<sequence>MIGVPVNPNSVYIPIVQIIYKLDVVNQNLIQHMQYILMVLLIKMIFRQSTNNINHRISSNKILIILAIAYGLIIVAGIVFFIVSGITNINSDRHGFPILVGIVIALTIIGSIVFGSGCCLIQSRCVARLRQAIATESIQYSSKSPIACSWRLDISRTWFGTYGCHHYNNQLVYHILKYLGLLAMSKILRTQSKSVQVTREALIDIAHKLMIHMDKSERSLYRDELLSKIIEICSQTDYQHITNFECILVELTRLESTKHDNLISLQMLDVVAILPENDYVLIHDSNSTTVSEVLYTTAWICSGFCSSKFLDLDGWINDPQLDSEDESITTSSYYDNKGLFYDDNGENSNSNSYSGDTLNYQKSKKYIEPTAEELEKQRE</sequence>
<evidence type="ECO:0000313" key="10">
    <source>
        <dbReference type="Proteomes" id="UP000663854"/>
    </source>
</evidence>
<dbReference type="PANTHER" id="PTHR22781:SF12">
    <property type="entry name" value="AP-3 COMPLEX SUBUNIT DELTA-1"/>
    <property type="match status" value="1"/>
</dbReference>
<accession>A0A815D6X1</accession>
<feature type="transmembrane region" description="Helical" evidence="7">
    <location>
        <begin position="98"/>
        <end position="121"/>
    </location>
</feature>
<dbReference type="GO" id="GO:0048490">
    <property type="term" value="P:anterograde synaptic vesicle transport"/>
    <property type="evidence" value="ECO:0007669"/>
    <property type="project" value="TreeGrafter"/>
</dbReference>
<dbReference type="Proteomes" id="UP000663870">
    <property type="component" value="Unassembled WGS sequence"/>
</dbReference>
<feature type="transmembrane region" description="Helical" evidence="7">
    <location>
        <begin position="62"/>
        <end position="86"/>
    </location>
</feature>
<protein>
    <submittedName>
        <fullName evidence="8">Uncharacterized protein</fullName>
    </submittedName>
</protein>
<evidence type="ECO:0000256" key="7">
    <source>
        <dbReference type="SAM" id="Phobius"/>
    </source>
</evidence>
<dbReference type="GO" id="GO:0016182">
    <property type="term" value="P:synaptic vesicle budding from endosome"/>
    <property type="evidence" value="ECO:0007669"/>
    <property type="project" value="TreeGrafter"/>
</dbReference>
<dbReference type="GO" id="GO:0048499">
    <property type="term" value="P:synaptic vesicle membrane organization"/>
    <property type="evidence" value="ECO:0007669"/>
    <property type="project" value="TreeGrafter"/>
</dbReference>
<evidence type="ECO:0000256" key="1">
    <source>
        <dbReference type="ARBA" id="ARBA00004308"/>
    </source>
</evidence>
<proteinExistence type="inferred from homology"/>
<dbReference type="AlphaFoldDB" id="A0A815D6X1"/>
<keyword evidence="3" id="KW-0813">Transport</keyword>
<dbReference type="GO" id="GO:1904115">
    <property type="term" value="C:axon cytoplasm"/>
    <property type="evidence" value="ECO:0007669"/>
    <property type="project" value="GOC"/>
</dbReference>
<comment type="subcellular location">
    <subcellularLocation>
        <location evidence="1">Endomembrane system</location>
    </subcellularLocation>
</comment>
<keyword evidence="4" id="KW-0677">Repeat</keyword>
<keyword evidence="7" id="KW-0812">Transmembrane</keyword>
<organism evidence="8 10">
    <name type="scientific">Rotaria sordida</name>
    <dbReference type="NCBI Taxonomy" id="392033"/>
    <lineage>
        <taxon>Eukaryota</taxon>
        <taxon>Metazoa</taxon>
        <taxon>Spiralia</taxon>
        <taxon>Gnathifera</taxon>
        <taxon>Rotifera</taxon>
        <taxon>Eurotatoria</taxon>
        <taxon>Bdelloidea</taxon>
        <taxon>Philodinida</taxon>
        <taxon>Philodinidae</taxon>
        <taxon>Rotaria</taxon>
    </lineage>
</organism>
<evidence type="ECO:0000313" key="11">
    <source>
        <dbReference type="Proteomes" id="UP000663870"/>
    </source>
</evidence>
<evidence type="ECO:0000256" key="5">
    <source>
        <dbReference type="ARBA" id="ARBA00022927"/>
    </source>
</evidence>
<keyword evidence="5" id="KW-0653">Protein transport</keyword>
<evidence type="ECO:0000256" key="6">
    <source>
        <dbReference type="ARBA" id="ARBA00023136"/>
    </source>
</evidence>
<keyword evidence="11" id="KW-1185">Reference proteome</keyword>
<evidence type="ECO:0000313" key="9">
    <source>
        <dbReference type="EMBL" id="CAF1566141.1"/>
    </source>
</evidence>
<dbReference type="EMBL" id="CAJNOH010002366">
    <property type="protein sequence ID" value="CAF1289594.1"/>
    <property type="molecule type" value="Genomic_DNA"/>
</dbReference>
<feature type="transmembrane region" description="Helical" evidence="7">
    <location>
        <begin position="29"/>
        <end position="46"/>
    </location>
</feature>